<dbReference type="Gene3D" id="3.60.21.10">
    <property type="match status" value="1"/>
</dbReference>
<dbReference type="InterPro" id="IPR004843">
    <property type="entry name" value="Calcineurin-like_PHP"/>
</dbReference>
<proteinExistence type="predicted"/>
<dbReference type="SUPFAM" id="SSF56300">
    <property type="entry name" value="Metallo-dependent phosphatases"/>
    <property type="match status" value="1"/>
</dbReference>
<feature type="domain" description="Calcineurin-like phosphoesterase" evidence="1">
    <location>
        <begin position="40"/>
        <end position="239"/>
    </location>
</feature>
<dbReference type="InterPro" id="IPR006311">
    <property type="entry name" value="TAT_signal"/>
</dbReference>
<gene>
    <name evidence="2" type="ORF">IDJ75_01345</name>
</gene>
<evidence type="ECO:0000313" key="2">
    <source>
        <dbReference type="EMBL" id="MBD1383909.1"/>
    </source>
</evidence>
<evidence type="ECO:0000259" key="1">
    <source>
        <dbReference type="Pfam" id="PF00149"/>
    </source>
</evidence>
<name>A0ABR7WZX8_9SPHI</name>
<reference evidence="2 3" key="1">
    <citation type="submission" date="2020-09" db="EMBL/GenBank/DDBJ databases">
        <title>Novel species of Mucilaginibacter isolated from a glacier on the Tibetan Plateau.</title>
        <authorList>
            <person name="Liu Q."/>
            <person name="Xin Y.-H."/>
        </authorList>
    </citation>
    <scope>NUCLEOTIDE SEQUENCE [LARGE SCALE GENOMIC DNA]</scope>
    <source>
        <strain evidence="2 3">CGMCC 1.13878</strain>
    </source>
</reference>
<organism evidence="2 3">
    <name type="scientific">Mucilaginibacter rigui</name>
    <dbReference type="NCBI Taxonomy" id="534635"/>
    <lineage>
        <taxon>Bacteria</taxon>
        <taxon>Pseudomonadati</taxon>
        <taxon>Bacteroidota</taxon>
        <taxon>Sphingobacteriia</taxon>
        <taxon>Sphingobacteriales</taxon>
        <taxon>Sphingobacteriaceae</taxon>
        <taxon>Mucilaginibacter</taxon>
    </lineage>
</organism>
<dbReference type="PANTHER" id="PTHR43143:SF1">
    <property type="entry name" value="SERINE_THREONINE-PROTEIN PHOSPHATASE CPPED1"/>
    <property type="match status" value="1"/>
</dbReference>
<dbReference type="InterPro" id="IPR029052">
    <property type="entry name" value="Metallo-depent_PP-like"/>
</dbReference>
<dbReference type="PROSITE" id="PS51318">
    <property type="entry name" value="TAT"/>
    <property type="match status" value="1"/>
</dbReference>
<comment type="caution">
    <text evidence="2">The sequence shown here is derived from an EMBL/GenBank/DDBJ whole genome shotgun (WGS) entry which is preliminary data.</text>
</comment>
<dbReference type="RefSeq" id="WP_191173821.1">
    <property type="nucleotide sequence ID" value="NZ_JACWMW010000001.1"/>
</dbReference>
<protein>
    <submittedName>
        <fullName evidence="2">Metallophosphoesterase</fullName>
    </submittedName>
</protein>
<accession>A0ABR7WZX8</accession>
<dbReference type="Pfam" id="PF00149">
    <property type="entry name" value="Metallophos"/>
    <property type="match status" value="1"/>
</dbReference>
<evidence type="ECO:0000313" key="3">
    <source>
        <dbReference type="Proteomes" id="UP000618754"/>
    </source>
</evidence>
<dbReference type="InterPro" id="IPR051918">
    <property type="entry name" value="STPP_CPPED1"/>
</dbReference>
<dbReference type="EMBL" id="JACWMW010000001">
    <property type="protein sequence ID" value="MBD1383909.1"/>
    <property type="molecule type" value="Genomic_DNA"/>
</dbReference>
<dbReference type="Proteomes" id="UP000618754">
    <property type="component" value="Unassembled WGS sequence"/>
</dbReference>
<sequence length="302" mass="34450">MKLNRRSLLKAAGVATGIIATGGLHALASENKKDKKLAFNVAHITDVHIREGDNAPARFKNCLKHIIAKHKPDFFLNGGDSINDASYDNVTYDQVIRQWGIWDECIALLDNYEVHSCIGNHDSWWKAPSKEDAMYGKEYAVKRLKIPHRYYSFAKKNWHFIVLDGNNSNISLDEEQFNWLEAELEKIPQNEFVLLMSHYPILGTTQVLVGGGHSDHKKLKDLFYKNRDKVRVCLSGHNHLSDHTLYNGVLYCCNGAMSGFWWGKGDKESAGPGYYFETPPGYAMLRLYEDGTVENEYFPHSY</sequence>
<keyword evidence="3" id="KW-1185">Reference proteome</keyword>
<dbReference type="PANTHER" id="PTHR43143">
    <property type="entry name" value="METALLOPHOSPHOESTERASE, CALCINEURIN SUPERFAMILY"/>
    <property type="match status" value="1"/>
</dbReference>